<keyword evidence="8" id="KW-0902">Two-component regulatory system</keyword>
<dbReference type="Proteomes" id="UP001301012">
    <property type="component" value="Unassembled WGS sequence"/>
</dbReference>
<evidence type="ECO:0000313" key="11">
    <source>
        <dbReference type="EMBL" id="MDK2564668.1"/>
    </source>
</evidence>
<evidence type="ECO:0000256" key="2">
    <source>
        <dbReference type="ARBA" id="ARBA00012438"/>
    </source>
</evidence>
<keyword evidence="7" id="KW-0067">ATP-binding</keyword>
<evidence type="ECO:0000259" key="10">
    <source>
        <dbReference type="Pfam" id="PF07730"/>
    </source>
</evidence>
<dbReference type="PANTHER" id="PTHR24421:SF10">
    <property type="entry name" value="NITRATE_NITRITE SENSOR PROTEIN NARQ"/>
    <property type="match status" value="1"/>
</dbReference>
<dbReference type="EMBL" id="JASKYM010000010">
    <property type="protein sequence ID" value="MDK2564668.1"/>
    <property type="molecule type" value="Genomic_DNA"/>
</dbReference>
<comment type="caution">
    <text evidence="11">The sequence shown here is derived from an EMBL/GenBank/DDBJ whole genome shotgun (WGS) entry which is preliminary data.</text>
</comment>
<comment type="catalytic activity">
    <reaction evidence="1">
        <text>ATP + protein L-histidine = ADP + protein N-phospho-L-histidine.</text>
        <dbReference type="EC" id="2.7.13.3"/>
    </reaction>
</comment>
<dbReference type="RefSeq" id="WP_284133584.1">
    <property type="nucleotide sequence ID" value="NZ_JASKYM010000010.1"/>
</dbReference>
<feature type="transmembrane region" description="Helical" evidence="9">
    <location>
        <begin position="32"/>
        <end position="50"/>
    </location>
</feature>
<dbReference type="Pfam" id="PF07730">
    <property type="entry name" value="HisKA_3"/>
    <property type="match status" value="1"/>
</dbReference>
<evidence type="ECO:0000256" key="4">
    <source>
        <dbReference type="ARBA" id="ARBA00022679"/>
    </source>
</evidence>
<evidence type="ECO:0000256" key="6">
    <source>
        <dbReference type="ARBA" id="ARBA00022777"/>
    </source>
</evidence>
<dbReference type="EC" id="2.7.13.3" evidence="2"/>
<organism evidence="11 12">
    <name type="scientific">Romboutsia sedimentorum</name>
    <dbReference type="NCBI Taxonomy" id="1368474"/>
    <lineage>
        <taxon>Bacteria</taxon>
        <taxon>Bacillati</taxon>
        <taxon>Bacillota</taxon>
        <taxon>Clostridia</taxon>
        <taxon>Peptostreptococcales</taxon>
        <taxon>Peptostreptococcaceae</taxon>
        <taxon>Romboutsia</taxon>
    </lineage>
</organism>
<sequence>MYIKIIVNIVLGFNIFLYGLDNNVYFGEINNSVVLSLICIGLSLYILNNLKIKKINKEKMFMINILYMSVLTIIYKPCILLLTSILTEYIQTRRNSKSYTFFMILIYFIIVIKIKLDYMLISLGILSIIFIYESINVELKKENVEKLNFDLKQKIYTIEESRKLENKLNYQHQEVIKIEERNILSQKLHDKIGHTIVGSIMQLEALKIIMNSDIDKSKFILDKICDNLRNGMDDIRTTLRKTKPIQSELGIENLRLILDEFSKEYKIKNKIDIEGDMKEINIIYWKVILNSINEILTNTIKYSNADLITVNISVLNKIIRIHIKDNGNVCKNIEKGLGLIGIEERVINSGGNVYFNNEDGFSTLIIFNR</sequence>
<keyword evidence="5" id="KW-0547">Nucleotide-binding</keyword>
<keyword evidence="9" id="KW-0472">Membrane</keyword>
<evidence type="ECO:0000313" key="12">
    <source>
        <dbReference type="Proteomes" id="UP001301012"/>
    </source>
</evidence>
<accession>A0ABT7EF26</accession>
<dbReference type="InterPro" id="IPR050482">
    <property type="entry name" value="Sensor_HK_TwoCompSys"/>
</dbReference>
<keyword evidence="9" id="KW-1133">Transmembrane helix</keyword>
<reference evidence="11 12" key="1">
    <citation type="submission" date="2023-05" db="EMBL/GenBank/DDBJ databases">
        <title>Rombocin, a short stable natural nisin variant, displays selective antimicrobial activity against Listeria monocytogenes and employs dual mode of action to kill target bacterial strains.</title>
        <authorList>
            <person name="Wambui J."/>
            <person name="Stephan R."/>
            <person name="Kuipers O.P."/>
        </authorList>
    </citation>
    <scope>NUCLEOTIDE SEQUENCE [LARGE SCALE GENOMIC DNA]</scope>
    <source>
        <strain evidence="11 12">RC002</strain>
    </source>
</reference>
<name>A0ABT7EF26_9FIRM</name>
<keyword evidence="3" id="KW-0597">Phosphoprotein</keyword>
<feature type="transmembrane region" description="Helical" evidence="9">
    <location>
        <begin position="99"/>
        <end position="132"/>
    </location>
</feature>
<evidence type="ECO:0000256" key="1">
    <source>
        <dbReference type="ARBA" id="ARBA00000085"/>
    </source>
</evidence>
<dbReference type="PANTHER" id="PTHR24421">
    <property type="entry name" value="NITRATE/NITRITE SENSOR PROTEIN NARX-RELATED"/>
    <property type="match status" value="1"/>
</dbReference>
<dbReference type="Gene3D" id="3.30.565.10">
    <property type="entry name" value="Histidine kinase-like ATPase, C-terminal domain"/>
    <property type="match status" value="1"/>
</dbReference>
<feature type="transmembrane region" description="Helical" evidence="9">
    <location>
        <begin position="5"/>
        <end position="20"/>
    </location>
</feature>
<keyword evidence="12" id="KW-1185">Reference proteome</keyword>
<dbReference type="InterPro" id="IPR011712">
    <property type="entry name" value="Sig_transdc_His_kin_sub3_dim/P"/>
</dbReference>
<dbReference type="GO" id="GO:0016301">
    <property type="term" value="F:kinase activity"/>
    <property type="evidence" value="ECO:0007669"/>
    <property type="project" value="UniProtKB-KW"/>
</dbReference>
<feature type="domain" description="Signal transduction histidine kinase subgroup 3 dimerisation and phosphoacceptor" evidence="10">
    <location>
        <begin position="180"/>
        <end position="244"/>
    </location>
</feature>
<evidence type="ECO:0000256" key="9">
    <source>
        <dbReference type="SAM" id="Phobius"/>
    </source>
</evidence>
<evidence type="ECO:0000256" key="5">
    <source>
        <dbReference type="ARBA" id="ARBA00022741"/>
    </source>
</evidence>
<dbReference type="SUPFAM" id="SSF55874">
    <property type="entry name" value="ATPase domain of HSP90 chaperone/DNA topoisomerase II/histidine kinase"/>
    <property type="match status" value="1"/>
</dbReference>
<evidence type="ECO:0000256" key="8">
    <source>
        <dbReference type="ARBA" id="ARBA00023012"/>
    </source>
</evidence>
<gene>
    <name evidence="11" type="ORF">QOZ84_14090</name>
</gene>
<feature type="transmembrane region" description="Helical" evidence="9">
    <location>
        <begin position="62"/>
        <end position="87"/>
    </location>
</feature>
<evidence type="ECO:0000256" key="3">
    <source>
        <dbReference type="ARBA" id="ARBA00022553"/>
    </source>
</evidence>
<dbReference type="Gene3D" id="1.20.5.1930">
    <property type="match status" value="1"/>
</dbReference>
<keyword evidence="6 11" id="KW-0418">Kinase</keyword>
<keyword evidence="9" id="KW-0812">Transmembrane</keyword>
<protein>
    <recommendedName>
        <fullName evidence="2">histidine kinase</fullName>
        <ecNumber evidence="2">2.7.13.3</ecNumber>
    </recommendedName>
</protein>
<keyword evidence="4" id="KW-0808">Transferase</keyword>
<evidence type="ECO:0000256" key="7">
    <source>
        <dbReference type="ARBA" id="ARBA00022840"/>
    </source>
</evidence>
<dbReference type="InterPro" id="IPR036890">
    <property type="entry name" value="HATPase_C_sf"/>
</dbReference>
<proteinExistence type="predicted"/>